<evidence type="ECO:0000259" key="2">
    <source>
        <dbReference type="Pfam" id="PF00144"/>
    </source>
</evidence>
<dbReference type="SUPFAM" id="SSF56601">
    <property type="entry name" value="beta-lactamase/transpeptidase-like"/>
    <property type="match status" value="1"/>
</dbReference>
<dbReference type="Proteomes" id="UP001500279">
    <property type="component" value="Unassembled WGS sequence"/>
</dbReference>
<organism evidence="3 4">
    <name type="scientific">Ideonella azotifigens</name>
    <dbReference type="NCBI Taxonomy" id="513160"/>
    <lineage>
        <taxon>Bacteria</taxon>
        <taxon>Pseudomonadati</taxon>
        <taxon>Pseudomonadota</taxon>
        <taxon>Betaproteobacteria</taxon>
        <taxon>Burkholderiales</taxon>
        <taxon>Sphaerotilaceae</taxon>
        <taxon>Ideonella</taxon>
    </lineage>
</organism>
<evidence type="ECO:0000256" key="1">
    <source>
        <dbReference type="SAM" id="SignalP"/>
    </source>
</evidence>
<keyword evidence="4" id="KW-1185">Reference proteome</keyword>
<dbReference type="PANTHER" id="PTHR46825:SF9">
    <property type="entry name" value="BETA-LACTAMASE-RELATED DOMAIN-CONTAINING PROTEIN"/>
    <property type="match status" value="1"/>
</dbReference>
<sequence>MPHLSVNAARRHFQALALSALLALNLPTAHAAPLSAAEESAIDSTVREALRTQRAPGAVVAIRRGGELLLRRAYGLADVASGRAMHEDTAFEIGSITKQMTAAAVLQLVQAGRLSLDDAVSKFVPSYPAAAQVTVRQLLQQTSGLPDFAGTEAFAANATQTPARFEQVLATVQAAPQQFTPGSRFRYSNTNYLLLARIVETVSGQPFATRLGEQVLAPVGMAHTGASDGALRWPDLASGHTTEAGQVQRAPRFQPSWIRGAGELVSTADDLLAWAEALGSGRVVSPASYQAMATPAVLNNGQPDGYGFGLFVDRQAGHARLWHGGGTLGFSSSLMRYPAEQLTIVVLVNHEALNASALSASLFEVLHPEARAAHAPVPGEDPALTQQLRAWLAALKQGTPSADIALAPAQRQALQNTLDNYGRPEALVYRGQRGDGERRYLLRFGAQWFHFDFSRAAGGALRAATITPE</sequence>
<comment type="caution">
    <text evidence="3">The sequence shown here is derived from an EMBL/GenBank/DDBJ whole genome shotgun (WGS) entry which is preliminary data.</text>
</comment>
<dbReference type="InterPro" id="IPR001466">
    <property type="entry name" value="Beta-lactam-related"/>
</dbReference>
<dbReference type="InterPro" id="IPR050491">
    <property type="entry name" value="AmpC-like"/>
</dbReference>
<name>A0ABN1K5G8_9BURK</name>
<feature type="chain" id="PRO_5047081907" description="Beta-lactamase-related domain-containing protein" evidence="1">
    <location>
        <begin position="32"/>
        <end position="469"/>
    </location>
</feature>
<proteinExistence type="predicted"/>
<gene>
    <name evidence="3" type="ORF">GCM10009107_32590</name>
</gene>
<keyword evidence="1" id="KW-0732">Signal</keyword>
<accession>A0ABN1K5G8</accession>
<dbReference type="EMBL" id="BAAAEW010000022">
    <property type="protein sequence ID" value="GAA0755274.1"/>
    <property type="molecule type" value="Genomic_DNA"/>
</dbReference>
<reference evidence="4" key="1">
    <citation type="journal article" date="2019" name="Int. J. Syst. Evol. Microbiol.">
        <title>The Global Catalogue of Microorganisms (GCM) 10K type strain sequencing project: providing services to taxonomists for standard genome sequencing and annotation.</title>
        <authorList>
            <consortium name="The Broad Institute Genomics Platform"/>
            <consortium name="The Broad Institute Genome Sequencing Center for Infectious Disease"/>
            <person name="Wu L."/>
            <person name="Ma J."/>
        </authorList>
    </citation>
    <scope>NUCLEOTIDE SEQUENCE [LARGE SCALE GENOMIC DNA]</scope>
    <source>
        <strain evidence="4">JCM 15503</strain>
    </source>
</reference>
<feature type="domain" description="Beta-lactamase-related" evidence="2">
    <location>
        <begin position="42"/>
        <end position="359"/>
    </location>
</feature>
<dbReference type="RefSeq" id="WP_231011927.1">
    <property type="nucleotide sequence ID" value="NZ_BAAAEW010000022.1"/>
</dbReference>
<dbReference type="InterPro" id="IPR012338">
    <property type="entry name" value="Beta-lactam/transpept-like"/>
</dbReference>
<evidence type="ECO:0000313" key="4">
    <source>
        <dbReference type="Proteomes" id="UP001500279"/>
    </source>
</evidence>
<protein>
    <recommendedName>
        <fullName evidence="2">Beta-lactamase-related domain-containing protein</fullName>
    </recommendedName>
</protein>
<dbReference type="Gene3D" id="3.40.710.10">
    <property type="entry name" value="DD-peptidase/beta-lactamase superfamily"/>
    <property type="match status" value="1"/>
</dbReference>
<dbReference type="Pfam" id="PF00144">
    <property type="entry name" value="Beta-lactamase"/>
    <property type="match status" value="1"/>
</dbReference>
<dbReference type="PANTHER" id="PTHR46825">
    <property type="entry name" value="D-ALANYL-D-ALANINE-CARBOXYPEPTIDASE/ENDOPEPTIDASE AMPH"/>
    <property type="match status" value="1"/>
</dbReference>
<feature type="signal peptide" evidence="1">
    <location>
        <begin position="1"/>
        <end position="31"/>
    </location>
</feature>
<evidence type="ECO:0000313" key="3">
    <source>
        <dbReference type="EMBL" id="GAA0755274.1"/>
    </source>
</evidence>